<comment type="caution">
    <text evidence="2">The sequence shown here is derived from an EMBL/GenBank/DDBJ whole genome shotgun (WGS) entry which is preliminary data.</text>
</comment>
<feature type="compositionally biased region" description="Polar residues" evidence="1">
    <location>
        <begin position="24"/>
        <end position="41"/>
    </location>
</feature>
<feature type="region of interest" description="Disordered" evidence="1">
    <location>
        <begin position="1"/>
        <end position="63"/>
    </location>
</feature>
<dbReference type="STRING" id="416450.A0A1V6Q059"/>
<sequence length="106" mass="10639">MSGPGGAPSPAPRSGSMGPGSNGTGMSMASQQPLSGTPVHQPSTPGPGPSAPPSGAMSQQNLNQIVLDRTDAIIPNSLLFSRGTTSVVHVLGIGRQRHHVNPVSIL</sequence>
<reference evidence="3" key="1">
    <citation type="journal article" date="2017" name="Nat. Microbiol.">
        <title>Global analysis of biosynthetic gene clusters reveals vast potential of secondary metabolite production in Penicillium species.</title>
        <authorList>
            <person name="Nielsen J.C."/>
            <person name="Grijseels S."/>
            <person name="Prigent S."/>
            <person name="Ji B."/>
            <person name="Dainat J."/>
            <person name="Nielsen K.F."/>
            <person name="Frisvad J.C."/>
            <person name="Workman M."/>
            <person name="Nielsen J."/>
        </authorList>
    </citation>
    <scope>NUCLEOTIDE SEQUENCE [LARGE SCALE GENOMIC DNA]</scope>
    <source>
        <strain evidence="3">IBT 31811</strain>
    </source>
</reference>
<dbReference type="Proteomes" id="UP000191672">
    <property type="component" value="Unassembled WGS sequence"/>
</dbReference>
<evidence type="ECO:0000256" key="1">
    <source>
        <dbReference type="SAM" id="MobiDB-lite"/>
    </source>
</evidence>
<proteinExistence type="predicted"/>
<organism evidence="2 3">
    <name type="scientific">Penicillium antarcticum</name>
    <dbReference type="NCBI Taxonomy" id="416450"/>
    <lineage>
        <taxon>Eukaryota</taxon>
        <taxon>Fungi</taxon>
        <taxon>Dikarya</taxon>
        <taxon>Ascomycota</taxon>
        <taxon>Pezizomycotina</taxon>
        <taxon>Eurotiomycetes</taxon>
        <taxon>Eurotiomycetidae</taxon>
        <taxon>Eurotiales</taxon>
        <taxon>Aspergillaceae</taxon>
        <taxon>Penicillium</taxon>
    </lineage>
</organism>
<evidence type="ECO:0000313" key="2">
    <source>
        <dbReference type="EMBL" id="OQD82427.1"/>
    </source>
</evidence>
<protein>
    <submittedName>
        <fullName evidence="2">Uncharacterized protein</fullName>
    </submittedName>
</protein>
<dbReference type="EMBL" id="MDYN01000021">
    <property type="protein sequence ID" value="OQD82427.1"/>
    <property type="molecule type" value="Genomic_DNA"/>
</dbReference>
<keyword evidence="3" id="KW-1185">Reference proteome</keyword>
<accession>A0A1V6Q059</accession>
<dbReference type="AlphaFoldDB" id="A0A1V6Q059"/>
<name>A0A1V6Q059_9EURO</name>
<evidence type="ECO:0000313" key="3">
    <source>
        <dbReference type="Proteomes" id="UP000191672"/>
    </source>
</evidence>
<gene>
    <name evidence="2" type="ORF">PENANT_c021G10006</name>
</gene>